<keyword evidence="2" id="KW-0812">Transmembrane</keyword>
<evidence type="ECO:0000313" key="2">
    <source>
        <dbReference type="EMBL" id="KAK1901896.1"/>
    </source>
</evidence>
<comment type="caution">
    <text evidence="2">The sequence shown here is derived from an EMBL/GenBank/DDBJ whole genome shotgun (WGS) entry which is preliminary data.</text>
</comment>
<evidence type="ECO:0000313" key="3">
    <source>
        <dbReference type="Proteomes" id="UP001228049"/>
    </source>
</evidence>
<dbReference type="AlphaFoldDB" id="A0AAD9FHT8"/>
<accession>A0AAD9FHT8</accession>
<protein>
    <submittedName>
        <fullName evidence="2">Cystic fibrosis transmembrane conductance regulator</fullName>
    </submittedName>
</protein>
<feature type="region of interest" description="Disordered" evidence="1">
    <location>
        <begin position="54"/>
        <end position="78"/>
    </location>
</feature>
<keyword evidence="3" id="KW-1185">Reference proteome</keyword>
<gene>
    <name evidence="2" type="ORF">KUDE01_004861</name>
</gene>
<reference evidence="2" key="1">
    <citation type="submission" date="2023-04" db="EMBL/GenBank/DDBJ databases">
        <title>Chromosome-level genome of Chaenocephalus aceratus.</title>
        <authorList>
            <person name="Park H."/>
        </authorList>
    </citation>
    <scope>NUCLEOTIDE SEQUENCE</scope>
    <source>
        <strain evidence="2">DE</strain>
        <tissue evidence="2">Muscle</tissue>
    </source>
</reference>
<evidence type="ECO:0000256" key="1">
    <source>
        <dbReference type="SAM" id="MobiDB-lite"/>
    </source>
</evidence>
<keyword evidence="2" id="KW-0472">Membrane</keyword>
<dbReference type="Proteomes" id="UP001228049">
    <property type="component" value="Unassembled WGS sequence"/>
</dbReference>
<dbReference type="EMBL" id="JASDAP010000006">
    <property type="protein sequence ID" value="KAK1901896.1"/>
    <property type="molecule type" value="Genomic_DNA"/>
</dbReference>
<sequence length="78" mass="8710">MLPIRPMCRTREGPPPALLIYRRQAVLNARLFQQPSHRAEIDEAGRRLKAAHCGKANMNPNPNLAKAQRGQKLWGGGN</sequence>
<organism evidence="2 3">
    <name type="scientific">Dissostichus eleginoides</name>
    <name type="common">Patagonian toothfish</name>
    <name type="synonym">Dissostichus amissus</name>
    <dbReference type="NCBI Taxonomy" id="100907"/>
    <lineage>
        <taxon>Eukaryota</taxon>
        <taxon>Metazoa</taxon>
        <taxon>Chordata</taxon>
        <taxon>Craniata</taxon>
        <taxon>Vertebrata</taxon>
        <taxon>Euteleostomi</taxon>
        <taxon>Actinopterygii</taxon>
        <taxon>Neopterygii</taxon>
        <taxon>Teleostei</taxon>
        <taxon>Neoteleostei</taxon>
        <taxon>Acanthomorphata</taxon>
        <taxon>Eupercaria</taxon>
        <taxon>Perciformes</taxon>
        <taxon>Notothenioidei</taxon>
        <taxon>Nototheniidae</taxon>
        <taxon>Dissostichus</taxon>
    </lineage>
</organism>
<proteinExistence type="predicted"/>
<name>A0AAD9FHT8_DISEL</name>